<comment type="caution">
    <text evidence="9">The sequence shown here is derived from an EMBL/GenBank/DDBJ whole genome shotgun (WGS) entry which is preliminary data.</text>
</comment>
<feature type="non-terminal residue" evidence="9">
    <location>
        <position position="96"/>
    </location>
</feature>
<proteinExistence type="inferred from homology"/>
<dbReference type="RefSeq" id="WP_156322076.1">
    <property type="nucleotide sequence ID" value="NZ_JRXF01000009.1"/>
</dbReference>
<evidence type="ECO:0000256" key="2">
    <source>
        <dbReference type="ARBA" id="ARBA00007935"/>
    </source>
</evidence>
<dbReference type="PANTHER" id="PTHR30472">
    <property type="entry name" value="FERRIC ENTEROBACTIN TRANSPORT SYSTEM PERMEASE PROTEIN"/>
    <property type="match status" value="1"/>
</dbReference>
<gene>
    <name evidence="9" type="ORF">NG43_07115</name>
</gene>
<accession>A0A0L7TF30</accession>
<feature type="transmembrane region" description="Helical" evidence="8">
    <location>
        <begin position="58"/>
        <end position="79"/>
    </location>
</feature>
<protein>
    <submittedName>
        <fullName evidence="9">Iron ABC transporter</fullName>
    </submittedName>
</protein>
<keyword evidence="7 8" id="KW-0472">Membrane</keyword>
<dbReference type="Gene3D" id="1.10.3470.10">
    <property type="entry name" value="ABC transporter involved in vitamin B12 uptake, BtuC"/>
    <property type="match status" value="1"/>
</dbReference>
<dbReference type="GO" id="GO:0033214">
    <property type="term" value="P:siderophore-iron import into cell"/>
    <property type="evidence" value="ECO:0007669"/>
    <property type="project" value="TreeGrafter"/>
</dbReference>
<evidence type="ECO:0000313" key="10">
    <source>
        <dbReference type="Proteomes" id="UP000036851"/>
    </source>
</evidence>
<dbReference type="InterPro" id="IPR000522">
    <property type="entry name" value="ABC_transptr_permease_BtuC"/>
</dbReference>
<dbReference type="GO" id="GO:0005886">
    <property type="term" value="C:plasma membrane"/>
    <property type="evidence" value="ECO:0007669"/>
    <property type="project" value="UniProtKB-SubCell"/>
</dbReference>
<organism evidence="9 10">
    <name type="scientific">Winslowiella iniecta</name>
    <dbReference type="NCBI Taxonomy" id="1560201"/>
    <lineage>
        <taxon>Bacteria</taxon>
        <taxon>Pseudomonadati</taxon>
        <taxon>Pseudomonadota</taxon>
        <taxon>Gammaproteobacteria</taxon>
        <taxon>Enterobacterales</taxon>
        <taxon>Erwiniaceae</taxon>
        <taxon>Winslowiella</taxon>
    </lineage>
</organism>
<dbReference type="AlphaFoldDB" id="A0A0L7TF30"/>
<dbReference type="PANTHER" id="PTHR30472:SF25">
    <property type="entry name" value="ABC TRANSPORTER PERMEASE PROTEIN MJ0876-RELATED"/>
    <property type="match status" value="1"/>
</dbReference>
<keyword evidence="6 8" id="KW-1133">Transmembrane helix</keyword>
<dbReference type="EMBL" id="JRXF01000009">
    <property type="protein sequence ID" value="KOC93974.1"/>
    <property type="molecule type" value="Genomic_DNA"/>
</dbReference>
<keyword evidence="4" id="KW-1003">Cell membrane</keyword>
<evidence type="ECO:0000313" key="9">
    <source>
        <dbReference type="EMBL" id="KOC93974.1"/>
    </source>
</evidence>
<keyword evidence="5 8" id="KW-0812">Transmembrane</keyword>
<comment type="subcellular location">
    <subcellularLocation>
        <location evidence="1">Cell membrane</location>
        <topology evidence="1">Multi-pass membrane protein</topology>
    </subcellularLocation>
</comment>
<comment type="similarity">
    <text evidence="2">Belongs to the binding-protein-dependent transport system permease family. FecCD subfamily.</text>
</comment>
<evidence type="ECO:0000256" key="6">
    <source>
        <dbReference type="ARBA" id="ARBA00022989"/>
    </source>
</evidence>
<evidence type="ECO:0000256" key="7">
    <source>
        <dbReference type="ARBA" id="ARBA00023136"/>
    </source>
</evidence>
<evidence type="ECO:0000256" key="3">
    <source>
        <dbReference type="ARBA" id="ARBA00022448"/>
    </source>
</evidence>
<dbReference type="PATRIC" id="fig|1560201.4.peg.1537"/>
<evidence type="ECO:0000256" key="4">
    <source>
        <dbReference type="ARBA" id="ARBA00022475"/>
    </source>
</evidence>
<keyword evidence="3" id="KW-0813">Transport</keyword>
<dbReference type="SUPFAM" id="SSF81345">
    <property type="entry name" value="ABC transporter involved in vitamin B12 uptake, BtuC"/>
    <property type="match status" value="1"/>
</dbReference>
<dbReference type="Proteomes" id="UP000036851">
    <property type="component" value="Unassembled WGS sequence"/>
</dbReference>
<dbReference type="GO" id="GO:0022857">
    <property type="term" value="F:transmembrane transporter activity"/>
    <property type="evidence" value="ECO:0007669"/>
    <property type="project" value="InterPro"/>
</dbReference>
<dbReference type="InterPro" id="IPR037294">
    <property type="entry name" value="ABC_BtuC-like"/>
</dbReference>
<evidence type="ECO:0000256" key="1">
    <source>
        <dbReference type="ARBA" id="ARBA00004651"/>
    </source>
</evidence>
<evidence type="ECO:0000256" key="5">
    <source>
        <dbReference type="ARBA" id="ARBA00022692"/>
    </source>
</evidence>
<dbReference type="Pfam" id="PF01032">
    <property type="entry name" value="FecCD"/>
    <property type="match status" value="1"/>
</dbReference>
<sequence length="96" mass="10230">MIARLPLRWLFAMLITLTVLALLAANLGAMRLSLPMLWAAPADSILWQIWLNIRLPRVLLAMLVGAALALSGAVMQGLFRNPLADPGLLGISSGAA</sequence>
<evidence type="ECO:0000256" key="8">
    <source>
        <dbReference type="SAM" id="Phobius"/>
    </source>
</evidence>
<name>A0A0L7TF30_9GAMM</name>
<reference evidence="9 10" key="1">
    <citation type="journal article" date="2015" name="Int. J. Syst. Evol. Microbiol.">
        <title>Erwinia iniecta sp. nov., isolated from Russian wheat aphids (Diuraphis noxia).</title>
        <authorList>
            <person name="Campillo T."/>
            <person name="Luna E."/>
            <person name="Portier P."/>
            <person name="Fischer-Le Saux M."/>
            <person name="Lapitan N."/>
            <person name="Tisserat N.A."/>
            <person name="Leach J.E."/>
        </authorList>
    </citation>
    <scope>NUCLEOTIDE SEQUENCE [LARGE SCALE GENOMIC DNA]</scope>
    <source>
        <strain evidence="9 10">B149</strain>
    </source>
</reference>